<keyword evidence="2" id="KW-0560">Oxidoreductase</keyword>
<evidence type="ECO:0000313" key="7">
    <source>
        <dbReference type="Proteomes" id="UP000568158"/>
    </source>
</evidence>
<accession>A0A7D9D0Q5</accession>
<evidence type="ECO:0000313" key="5">
    <source>
        <dbReference type="EMBL" id="VUG18092.1"/>
    </source>
</evidence>
<evidence type="ECO:0000313" key="6">
    <source>
        <dbReference type="Proteomes" id="UP000478008"/>
    </source>
</evidence>
<dbReference type="Gene3D" id="1.10.1040.10">
    <property type="entry name" value="N-(1-d-carboxylethyl)-l-norvaline Dehydrogenase, domain 2"/>
    <property type="match status" value="1"/>
</dbReference>
<dbReference type="GO" id="GO:0008677">
    <property type="term" value="F:2-dehydropantoate 2-reductase activity"/>
    <property type="evidence" value="ECO:0007669"/>
    <property type="project" value="TreeGrafter"/>
</dbReference>
<dbReference type="InterPro" id="IPR013328">
    <property type="entry name" value="6PGD_dom2"/>
</dbReference>
<organism evidence="5 6">
    <name type="scientific">Dekkera bruxellensis</name>
    <name type="common">Brettanomyces custersii</name>
    <dbReference type="NCBI Taxonomy" id="5007"/>
    <lineage>
        <taxon>Eukaryota</taxon>
        <taxon>Fungi</taxon>
        <taxon>Dikarya</taxon>
        <taxon>Ascomycota</taxon>
        <taxon>Saccharomycotina</taxon>
        <taxon>Pichiomycetes</taxon>
        <taxon>Pichiales</taxon>
        <taxon>Pichiaceae</taxon>
        <taxon>Brettanomyces</taxon>
    </lineage>
</organism>
<name>A0A7D9D0Q5_DEKBR</name>
<dbReference type="EMBL" id="CABFWN010000003">
    <property type="protein sequence ID" value="VUG18092.1"/>
    <property type="molecule type" value="Genomic_DNA"/>
</dbReference>
<dbReference type="Gene3D" id="3.40.50.720">
    <property type="entry name" value="NAD(P)-binding Rossmann-like Domain"/>
    <property type="match status" value="1"/>
</dbReference>
<evidence type="ECO:0000313" key="4">
    <source>
        <dbReference type="EMBL" id="KAF6006352.1"/>
    </source>
</evidence>
<dbReference type="GO" id="GO:0050661">
    <property type="term" value="F:NADP binding"/>
    <property type="evidence" value="ECO:0007669"/>
    <property type="project" value="TreeGrafter"/>
</dbReference>
<keyword evidence="1" id="KW-0521">NADP</keyword>
<reference evidence="5 6" key="1">
    <citation type="submission" date="2019-07" db="EMBL/GenBank/DDBJ databases">
        <authorList>
            <person name="Friedrich A."/>
            <person name="Schacherer J."/>
        </authorList>
    </citation>
    <scope>NUCLEOTIDE SEQUENCE [LARGE SCALE GENOMIC DNA]</scope>
</reference>
<keyword evidence="6" id="KW-1185">Reference proteome</keyword>
<evidence type="ECO:0000256" key="1">
    <source>
        <dbReference type="ARBA" id="ARBA00022857"/>
    </source>
</evidence>
<sequence>MPGNILILGTDSIGRFLASQFANSRKSYLEVFMLFANESLMKNYSANDSTVRYENHLSRHNPLKASYSLPGCYFPHGSNKQIQISYSKALRQTDRKYSSLDNKHIDNLIVTDRRYQTERVLKTYREYMSGRTNVMFLNPVIGGIERAVNALYGSNNLSDRPTLWMAMSTHLLRNNFGFSVKHLGSGDIRVCKCPPMGSFNKFFKNQEEQFPDIDELPQSLRYFMKLPMLQSLYCPYKYVYMAQVEKMIVDCCLYPLTRFLNDDLEEFIRAKSVKKMVKDIIAECVLVLSHLQRVQALASVDPTMITVLRPDRLYELVMSTLKLMQVSSSKYRKHNNNDVYDTLRGEIPLNEVLPVNLDIYYSNDLIVELGQKKDIPTPVNQTLFDLMHIQMNYDDYNIIH</sequence>
<protein>
    <submittedName>
        <fullName evidence="5">DEBR0S3_02102g1_1</fullName>
    </submittedName>
</protein>
<dbReference type="PANTHER" id="PTHR43765">
    <property type="entry name" value="2-DEHYDROPANTOATE 2-REDUCTASE-RELATED"/>
    <property type="match status" value="1"/>
</dbReference>
<dbReference type="InterPro" id="IPR013332">
    <property type="entry name" value="KPR_N"/>
</dbReference>
<evidence type="ECO:0000259" key="3">
    <source>
        <dbReference type="Pfam" id="PF02558"/>
    </source>
</evidence>
<proteinExistence type="predicted"/>
<dbReference type="Proteomes" id="UP000478008">
    <property type="component" value="Unassembled WGS sequence"/>
</dbReference>
<dbReference type="EMBL" id="JABCYN010000053">
    <property type="protein sequence ID" value="KAF6006352.1"/>
    <property type="molecule type" value="Genomic_DNA"/>
</dbReference>
<evidence type="ECO:0000256" key="2">
    <source>
        <dbReference type="ARBA" id="ARBA00023002"/>
    </source>
</evidence>
<reference evidence="4 7" key="2">
    <citation type="journal article" date="2020" name="Appl. Microbiol. Biotechnol.">
        <title>Targeted gene deletion in Brettanomyces bruxellensis with an expression-free CRISPR-Cas9 system.</title>
        <authorList>
            <person name="Varela C."/>
            <person name="Bartel C."/>
            <person name="Onetto C."/>
            <person name="Borneman A."/>
        </authorList>
    </citation>
    <scope>NUCLEOTIDE SEQUENCE [LARGE SCALE GENOMIC DNA]</scope>
    <source>
        <strain evidence="4 7">AWRI1613</strain>
    </source>
</reference>
<dbReference type="GO" id="GO:0005739">
    <property type="term" value="C:mitochondrion"/>
    <property type="evidence" value="ECO:0007669"/>
    <property type="project" value="TreeGrafter"/>
</dbReference>
<dbReference type="Proteomes" id="UP000568158">
    <property type="component" value="Unassembled WGS sequence"/>
</dbReference>
<gene>
    <name evidence="5" type="ORF">DEBR0S3_02102G</name>
    <name evidence="4" type="ORF">HII12_005097</name>
</gene>
<feature type="domain" description="Ketopantoate reductase N-terminal" evidence="3">
    <location>
        <begin position="5"/>
        <end position="190"/>
    </location>
</feature>
<dbReference type="AlphaFoldDB" id="A0A7D9D0Q5"/>
<dbReference type="PANTHER" id="PTHR43765:SF2">
    <property type="entry name" value="2-DEHYDROPANTOATE 2-REDUCTASE"/>
    <property type="match status" value="1"/>
</dbReference>
<dbReference type="InterPro" id="IPR050838">
    <property type="entry name" value="Ketopantoate_reductase"/>
</dbReference>
<dbReference type="Pfam" id="PF02558">
    <property type="entry name" value="ApbA"/>
    <property type="match status" value="1"/>
</dbReference>